<sequence>MFTSKPFASPFILPDRRFTETTLANARRLFTKQKRKKNYSRIGSSGADTRYDPPARRSDGNLRGVELRPPPPPPFPPVIRRCPTGGILASRRLRRDDYAVAENGVSVRTCRGNKLAVAISFGIDPPRAAGATILIAPVENL</sequence>
<keyword evidence="3" id="KW-1185">Reference proteome</keyword>
<protein>
    <submittedName>
        <fullName evidence="2">Uncharacterized protein</fullName>
    </submittedName>
</protein>
<proteinExistence type="predicted"/>
<feature type="compositionally biased region" description="Pro residues" evidence="1">
    <location>
        <begin position="68"/>
        <end position="77"/>
    </location>
</feature>
<reference evidence="2" key="1">
    <citation type="submission" date="2021-10" db="EMBL/GenBank/DDBJ databases">
        <title>Melipona bicolor Genome sequencing and assembly.</title>
        <authorList>
            <person name="Araujo N.S."/>
            <person name="Arias M.C."/>
        </authorList>
    </citation>
    <scope>NUCLEOTIDE SEQUENCE</scope>
    <source>
        <strain evidence="2">USP_2M_L1-L4_2017</strain>
        <tissue evidence="2">Whole body</tissue>
    </source>
</reference>
<name>A0AA40KP43_9HYME</name>
<feature type="compositionally biased region" description="Basic residues" evidence="1">
    <location>
        <begin position="29"/>
        <end position="39"/>
    </location>
</feature>
<evidence type="ECO:0000313" key="3">
    <source>
        <dbReference type="Proteomes" id="UP001177670"/>
    </source>
</evidence>
<feature type="region of interest" description="Disordered" evidence="1">
    <location>
        <begin position="29"/>
        <end position="81"/>
    </location>
</feature>
<gene>
    <name evidence="2" type="ORF">K0M31_004090</name>
</gene>
<dbReference type="EMBL" id="JAHYIQ010000012">
    <property type="protein sequence ID" value="KAK1127558.1"/>
    <property type="molecule type" value="Genomic_DNA"/>
</dbReference>
<accession>A0AA40KP43</accession>
<evidence type="ECO:0000256" key="1">
    <source>
        <dbReference type="SAM" id="MobiDB-lite"/>
    </source>
</evidence>
<dbReference type="Proteomes" id="UP001177670">
    <property type="component" value="Unassembled WGS sequence"/>
</dbReference>
<dbReference type="AlphaFoldDB" id="A0AA40KP43"/>
<comment type="caution">
    <text evidence="2">The sequence shown here is derived from an EMBL/GenBank/DDBJ whole genome shotgun (WGS) entry which is preliminary data.</text>
</comment>
<organism evidence="2 3">
    <name type="scientific">Melipona bicolor</name>
    <dbReference type="NCBI Taxonomy" id="60889"/>
    <lineage>
        <taxon>Eukaryota</taxon>
        <taxon>Metazoa</taxon>
        <taxon>Ecdysozoa</taxon>
        <taxon>Arthropoda</taxon>
        <taxon>Hexapoda</taxon>
        <taxon>Insecta</taxon>
        <taxon>Pterygota</taxon>
        <taxon>Neoptera</taxon>
        <taxon>Endopterygota</taxon>
        <taxon>Hymenoptera</taxon>
        <taxon>Apocrita</taxon>
        <taxon>Aculeata</taxon>
        <taxon>Apoidea</taxon>
        <taxon>Anthophila</taxon>
        <taxon>Apidae</taxon>
        <taxon>Melipona</taxon>
    </lineage>
</organism>
<feature type="compositionally biased region" description="Basic and acidic residues" evidence="1">
    <location>
        <begin position="49"/>
        <end position="60"/>
    </location>
</feature>
<evidence type="ECO:0000313" key="2">
    <source>
        <dbReference type="EMBL" id="KAK1127558.1"/>
    </source>
</evidence>